<dbReference type="InterPro" id="IPR017351">
    <property type="entry name" value="PINCH-1-4-like"/>
</dbReference>
<evidence type="ECO:0000313" key="7">
    <source>
        <dbReference type="Proteomes" id="UP000290809"/>
    </source>
</evidence>
<dbReference type="STRING" id="6184.A0A430QFV4"/>
<dbReference type="GO" id="GO:0005911">
    <property type="term" value="C:cell-cell junction"/>
    <property type="evidence" value="ECO:0007669"/>
    <property type="project" value="TreeGrafter"/>
</dbReference>
<dbReference type="InterPro" id="IPR001781">
    <property type="entry name" value="Znf_LIM"/>
</dbReference>
<evidence type="ECO:0000256" key="4">
    <source>
        <dbReference type="PROSITE-ProRule" id="PRU00125"/>
    </source>
</evidence>
<comment type="caution">
    <text evidence="6">The sequence shown here is derived from an EMBL/GenBank/DDBJ whole genome shotgun (WGS) entry which is preliminary data.</text>
</comment>
<dbReference type="CDD" id="cd09331">
    <property type="entry name" value="LIM1_PINCH"/>
    <property type="match status" value="1"/>
</dbReference>
<dbReference type="EMBL" id="QMKO01001786">
    <property type="protein sequence ID" value="RTG86571.1"/>
    <property type="molecule type" value="Genomic_DNA"/>
</dbReference>
<dbReference type="PROSITE" id="PS00478">
    <property type="entry name" value="LIM_DOMAIN_1"/>
    <property type="match status" value="2"/>
</dbReference>
<dbReference type="Proteomes" id="UP000290809">
    <property type="component" value="Unassembled WGS sequence"/>
</dbReference>
<organism evidence="6 7">
    <name type="scientific">Schistosoma bovis</name>
    <name type="common">Blood fluke</name>
    <dbReference type="NCBI Taxonomy" id="6184"/>
    <lineage>
        <taxon>Eukaryota</taxon>
        <taxon>Metazoa</taxon>
        <taxon>Spiralia</taxon>
        <taxon>Lophotrochozoa</taxon>
        <taxon>Platyhelminthes</taxon>
        <taxon>Trematoda</taxon>
        <taxon>Digenea</taxon>
        <taxon>Strigeidida</taxon>
        <taxon>Schistosomatoidea</taxon>
        <taxon>Schistosomatidae</taxon>
        <taxon>Schistosoma</taxon>
    </lineage>
</organism>
<dbReference type="GO" id="GO:2001046">
    <property type="term" value="P:positive regulation of integrin-mediated signaling pathway"/>
    <property type="evidence" value="ECO:0007669"/>
    <property type="project" value="TreeGrafter"/>
</dbReference>
<evidence type="ECO:0000313" key="6">
    <source>
        <dbReference type="EMBL" id="RTG86571.1"/>
    </source>
</evidence>
<keyword evidence="3 4" id="KW-0440">LIM domain</keyword>
<dbReference type="GO" id="GO:1900026">
    <property type="term" value="P:positive regulation of substrate adhesion-dependent cell spreading"/>
    <property type="evidence" value="ECO:0007669"/>
    <property type="project" value="TreeGrafter"/>
</dbReference>
<dbReference type="GO" id="GO:0046872">
    <property type="term" value="F:metal ion binding"/>
    <property type="evidence" value="ECO:0007669"/>
    <property type="project" value="UniProtKB-KW"/>
</dbReference>
<dbReference type="GO" id="GO:0005737">
    <property type="term" value="C:cytoplasm"/>
    <property type="evidence" value="ECO:0007669"/>
    <property type="project" value="TreeGrafter"/>
</dbReference>
<reference evidence="6 7" key="1">
    <citation type="journal article" date="2019" name="PLoS Pathog.">
        <title>Genome sequence of the bovine parasite Schistosoma bovis Tanzania.</title>
        <authorList>
            <person name="Oey H."/>
            <person name="Zakrzewski M."/>
            <person name="Gobert G."/>
            <person name="Gravermann K."/>
            <person name="Stoye J."/>
            <person name="Jones M."/>
            <person name="Mcmanus D."/>
            <person name="Krause L."/>
        </authorList>
    </citation>
    <scope>NUCLEOTIDE SEQUENCE [LARGE SCALE GENOMIC DNA]</scope>
    <source>
        <strain evidence="6 7">TAN1997</strain>
    </source>
</reference>
<evidence type="ECO:0000256" key="2">
    <source>
        <dbReference type="ARBA" id="ARBA00022833"/>
    </source>
</evidence>
<feature type="domain" description="LIM zinc-binding" evidence="5">
    <location>
        <begin position="105"/>
        <end position="166"/>
    </location>
</feature>
<dbReference type="GO" id="GO:0045216">
    <property type="term" value="P:cell-cell junction organization"/>
    <property type="evidence" value="ECO:0007669"/>
    <property type="project" value="TreeGrafter"/>
</dbReference>
<dbReference type="PROSITE" id="PS50023">
    <property type="entry name" value="LIM_DOMAIN_2"/>
    <property type="match status" value="2"/>
</dbReference>
<name>A0A430QFV4_SCHBO</name>
<keyword evidence="7" id="KW-1185">Reference proteome</keyword>
<dbReference type="FunFam" id="2.10.110.10:FF:000009">
    <property type="entry name" value="Paxillin isoform 1"/>
    <property type="match status" value="1"/>
</dbReference>
<dbReference type="CDD" id="cd09334">
    <property type="entry name" value="LIM4_PINCH"/>
    <property type="match status" value="1"/>
</dbReference>
<dbReference type="PANTHER" id="PTHR24210:SF0">
    <property type="entry name" value="LIM DOMAIN-CONTAINING PROTEIN"/>
    <property type="match status" value="1"/>
</dbReference>
<dbReference type="PANTHER" id="PTHR24210">
    <property type="entry name" value="LIM DOMAIN-CONTAINING PROTEIN"/>
    <property type="match status" value="1"/>
</dbReference>
<feature type="domain" description="LIM zinc-binding" evidence="5">
    <location>
        <begin position="244"/>
        <end position="303"/>
    </location>
</feature>
<accession>A0A430QFV4</accession>
<dbReference type="AlphaFoldDB" id="A0A430QFV4"/>
<dbReference type="InterPro" id="IPR047944">
    <property type="entry name" value="LIMS1/2-like_LIM1"/>
</dbReference>
<dbReference type="Pfam" id="PF00412">
    <property type="entry name" value="LIM"/>
    <property type="match status" value="3"/>
</dbReference>
<keyword evidence="1 4" id="KW-0479">Metal-binding</keyword>
<keyword evidence="2 4" id="KW-0862">Zinc</keyword>
<dbReference type="GO" id="GO:0098609">
    <property type="term" value="P:cell-cell adhesion"/>
    <property type="evidence" value="ECO:0007669"/>
    <property type="project" value="TreeGrafter"/>
</dbReference>
<proteinExistence type="predicted"/>
<protein>
    <recommendedName>
        <fullName evidence="5">LIM zinc-binding domain-containing protein</fullName>
    </recommendedName>
</protein>
<evidence type="ECO:0000256" key="3">
    <source>
        <dbReference type="ARBA" id="ARBA00023038"/>
    </source>
</evidence>
<dbReference type="Gene3D" id="2.10.110.10">
    <property type="entry name" value="Cysteine Rich Protein"/>
    <property type="match status" value="4"/>
</dbReference>
<dbReference type="SUPFAM" id="SSF57716">
    <property type="entry name" value="Glucocorticoid receptor-like (DNA-binding domain)"/>
    <property type="match status" value="4"/>
</dbReference>
<dbReference type="SMART" id="SM00132">
    <property type="entry name" value="LIM"/>
    <property type="match status" value="4"/>
</dbReference>
<evidence type="ECO:0000259" key="5">
    <source>
        <dbReference type="PROSITE" id="PS50023"/>
    </source>
</evidence>
<dbReference type="GO" id="GO:0005925">
    <property type="term" value="C:focal adhesion"/>
    <property type="evidence" value="ECO:0007669"/>
    <property type="project" value="TreeGrafter"/>
</dbReference>
<evidence type="ECO:0000256" key="1">
    <source>
        <dbReference type="ARBA" id="ARBA00022723"/>
    </source>
</evidence>
<gene>
    <name evidence="6" type="ORF">DC041_0000284</name>
</gene>
<sequence>MISLHNKIQNNHSKHIRFNNHLSFSPLIITNQYPSDFNVNCSSNLIINNIVNLDTIFHLLHHYNKSLWNKRNLNKNFKHYSIISKIFNLNNPLYKNLLHDTAEEPHCKRCDEPFTEDENIVCVKNDIYHPTCFVCTQCLQPLSNKEFYEFEGRRYCKYDFQVLFAPFCFKCDCWSVICQELVGYHICQTCNEPIELNKHIKFMGDFHHPHHFHCYDCDQELGMDAHERGGELYCLKCFSRSGVSICSACRRPIEGRIVWALGKVWHVEHFVCHHCEIPFMGSRFYEWQGHAYCLIHYQSRIGSVCHICAKPVTGILVKFTNKIYCPEHFLCSLCDRKLDEK</sequence>